<dbReference type="Proteomes" id="UP000014227">
    <property type="component" value="Chromosome I"/>
</dbReference>
<accession>S0EWR6</accession>
<reference evidence="2" key="1">
    <citation type="submission" date="2013-03" db="EMBL/GenBank/DDBJ databases">
        <title>Genome sequence of Chthonomonas calidirosea, the first sequenced genome from the Armatimonadetes phylum (formally candidate division OP10).</title>
        <authorList>
            <person name="Lee K.C.Y."/>
            <person name="Morgan X.C."/>
            <person name="Dunfield P.F."/>
            <person name="Tamas I."/>
            <person name="Houghton K.M."/>
            <person name="Vyssotski M."/>
            <person name="Ryan J.L.J."/>
            <person name="Lagutin K."/>
            <person name="McDonald I.R."/>
            <person name="Stott M.B."/>
        </authorList>
    </citation>
    <scope>NUCLEOTIDE SEQUENCE [LARGE SCALE GENOMIC DNA]</scope>
    <source>
        <strain evidence="2">DSM 23976 / ICMP 18418 / T49</strain>
    </source>
</reference>
<protein>
    <submittedName>
        <fullName evidence="1">Uncharacterized protein</fullName>
    </submittedName>
</protein>
<evidence type="ECO:0000313" key="2">
    <source>
        <dbReference type="Proteomes" id="UP000014227"/>
    </source>
</evidence>
<sequence length="123" mass="14360">MYFFEALNLLTLSQKTLAKRGNHKRPEAEDLCFSYVGKLLKIKAIRDGIRTDYETVTPLVSLFPASFLKPLYSGFTRDRLLDEGLPFLGRAQRYFRVYRRVSFRALGQSPLLQNRVQRKWRAG</sequence>
<dbReference type="InParanoid" id="S0EWR6"/>
<dbReference type="HOGENOM" id="CLU_2011220_0_0_0"/>
<organism evidence="1 2">
    <name type="scientific">Chthonomonas calidirosea (strain DSM 23976 / ICMP 18418 / T49)</name>
    <dbReference type="NCBI Taxonomy" id="1303518"/>
    <lineage>
        <taxon>Bacteria</taxon>
        <taxon>Bacillati</taxon>
        <taxon>Armatimonadota</taxon>
        <taxon>Chthonomonadia</taxon>
        <taxon>Chthonomonadales</taxon>
        <taxon>Chthonomonadaceae</taxon>
        <taxon>Chthonomonas</taxon>
    </lineage>
</organism>
<keyword evidence="2" id="KW-1185">Reference proteome</keyword>
<dbReference type="AlphaFoldDB" id="S0EWR6"/>
<dbReference type="EMBL" id="HF951689">
    <property type="protein sequence ID" value="CCW35835.1"/>
    <property type="molecule type" value="Genomic_DNA"/>
</dbReference>
<name>S0EWR6_CHTCT</name>
<dbReference type="KEGG" id="ccz:CCALI_02028"/>
<evidence type="ECO:0000313" key="1">
    <source>
        <dbReference type="EMBL" id="CCW35835.1"/>
    </source>
</evidence>
<gene>
    <name evidence="1" type="ORF">CCALI_02028</name>
</gene>
<proteinExistence type="predicted"/>